<evidence type="ECO:0000256" key="2">
    <source>
        <dbReference type="ARBA" id="ARBA00005013"/>
    </source>
</evidence>
<keyword evidence="6" id="KW-0456">Lyase</keyword>
<evidence type="ECO:0000256" key="7">
    <source>
        <dbReference type="ARBA" id="ARBA00032903"/>
    </source>
</evidence>
<protein>
    <recommendedName>
        <fullName evidence="4">dihydroneopterin aldolase</fullName>
        <ecNumber evidence="4">4.1.2.25</ecNumber>
    </recommendedName>
    <alternativeName>
        <fullName evidence="7">7,8-dihydroneopterin aldolase</fullName>
    </alternativeName>
</protein>
<sequence length="120" mass="13118">MSDSIVLTGISGFGFHGVFDHERINGQNFFVDVELHVDLLKASMSDDLADTVNYGLITELVVTEIKGEPVSLIERLAGRIAEKILVAHQQVLEVTVTVHKPDAPVGIVIKDIAVQITRSR</sequence>
<dbReference type="CDD" id="cd00534">
    <property type="entry name" value="DHNA_DHNTPE"/>
    <property type="match status" value="1"/>
</dbReference>
<evidence type="ECO:0000256" key="6">
    <source>
        <dbReference type="ARBA" id="ARBA00023239"/>
    </source>
</evidence>
<dbReference type="SUPFAM" id="SSF55620">
    <property type="entry name" value="Tetrahydrobiopterin biosynthesis enzymes-like"/>
    <property type="match status" value="1"/>
</dbReference>
<dbReference type="EMBL" id="CAFAAA010000008">
    <property type="protein sequence ID" value="CAB4776726.1"/>
    <property type="molecule type" value="Genomic_DNA"/>
</dbReference>
<evidence type="ECO:0000256" key="4">
    <source>
        <dbReference type="ARBA" id="ARBA00013043"/>
    </source>
</evidence>
<keyword evidence="5" id="KW-0289">Folate biosynthesis</keyword>
<dbReference type="EMBL" id="CAFBQC010000021">
    <property type="protein sequence ID" value="CAB5041716.1"/>
    <property type="molecule type" value="Genomic_DNA"/>
</dbReference>
<evidence type="ECO:0000256" key="3">
    <source>
        <dbReference type="ARBA" id="ARBA00005708"/>
    </source>
</evidence>
<dbReference type="PANTHER" id="PTHR42844">
    <property type="entry name" value="DIHYDRONEOPTERIN ALDOLASE 1-RELATED"/>
    <property type="match status" value="1"/>
</dbReference>
<dbReference type="GO" id="GO:0004150">
    <property type="term" value="F:dihydroneopterin aldolase activity"/>
    <property type="evidence" value="ECO:0007669"/>
    <property type="project" value="UniProtKB-EC"/>
</dbReference>
<evidence type="ECO:0000313" key="10">
    <source>
        <dbReference type="EMBL" id="CAB4776726.1"/>
    </source>
</evidence>
<evidence type="ECO:0000313" key="13">
    <source>
        <dbReference type="EMBL" id="CAB5076327.1"/>
    </source>
</evidence>
<dbReference type="EMBL" id="CAEZYI010000003">
    <property type="protein sequence ID" value="CAB4711974.1"/>
    <property type="molecule type" value="Genomic_DNA"/>
</dbReference>
<dbReference type="GO" id="GO:0005737">
    <property type="term" value="C:cytoplasm"/>
    <property type="evidence" value="ECO:0007669"/>
    <property type="project" value="TreeGrafter"/>
</dbReference>
<reference evidence="10" key="1">
    <citation type="submission" date="2020-05" db="EMBL/GenBank/DDBJ databases">
        <authorList>
            <person name="Chiriac C."/>
            <person name="Salcher M."/>
            <person name="Ghai R."/>
            <person name="Kavagutti S V."/>
        </authorList>
    </citation>
    <scope>NUCLEOTIDE SEQUENCE</scope>
</reference>
<evidence type="ECO:0000256" key="5">
    <source>
        <dbReference type="ARBA" id="ARBA00022909"/>
    </source>
</evidence>
<evidence type="ECO:0000259" key="8">
    <source>
        <dbReference type="SMART" id="SM00905"/>
    </source>
</evidence>
<accession>A0A6J6VZN7</accession>
<dbReference type="EC" id="4.1.2.25" evidence="4"/>
<dbReference type="EMBL" id="CAFARE010000024">
    <property type="protein sequence ID" value="CAB4838635.1"/>
    <property type="molecule type" value="Genomic_DNA"/>
</dbReference>
<proteinExistence type="inferred from homology"/>
<comment type="catalytic activity">
    <reaction evidence="1">
        <text>7,8-dihydroneopterin = 6-hydroxymethyl-7,8-dihydropterin + glycolaldehyde</text>
        <dbReference type="Rhea" id="RHEA:10540"/>
        <dbReference type="ChEBI" id="CHEBI:17001"/>
        <dbReference type="ChEBI" id="CHEBI:17071"/>
        <dbReference type="ChEBI" id="CHEBI:44841"/>
        <dbReference type="EC" id="4.1.2.25"/>
    </reaction>
</comment>
<dbReference type="Gene3D" id="3.30.1130.10">
    <property type="match status" value="1"/>
</dbReference>
<evidence type="ECO:0000313" key="12">
    <source>
        <dbReference type="EMBL" id="CAB5041716.1"/>
    </source>
</evidence>
<comment type="similarity">
    <text evidence="3">Belongs to the DHNA family.</text>
</comment>
<dbReference type="InterPro" id="IPR006157">
    <property type="entry name" value="FolB_dom"/>
</dbReference>
<dbReference type="FunFam" id="3.30.1130.10:FF:000003">
    <property type="entry name" value="7,8-dihydroneopterin aldolase"/>
    <property type="match status" value="1"/>
</dbReference>
<evidence type="ECO:0000313" key="11">
    <source>
        <dbReference type="EMBL" id="CAB4838635.1"/>
    </source>
</evidence>
<name>A0A6J6VZN7_9ZZZZ</name>
<evidence type="ECO:0000313" key="9">
    <source>
        <dbReference type="EMBL" id="CAB4711974.1"/>
    </source>
</evidence>
<dbReference type="EMBL" id="CAFBRA010000070">
    <property type="protein sequence ID" value="CAB5076327.1"/>
    <property type="molecule type" value="Genomic_DNA"/>
</dbReference>
<dbReference type="GO" id="GO:0046656">
    <property type="term" value="P:folic acid biosynthetic process"/>
    <property type="evidence" value="ECO:0007669"/>
    <property type="project" value="UniProtKB-KW"/>
</dbReference>
<feature type="domain" description="Dihydroneopterin aldolase/epimerase" evidence="8">
    <location>
        <begin position="5"/>
        <end position="118"/>
    </location>
</feature>
<dbReference type="NCBIfam" id="TIGR00526">
    <property type="entry name" value="folB_dom"/>
    <property type="match status" value="1"/>
</dbReference>
<dbReference type="SMART" id="SM00905">
    <property type="entry name" value="FolB"/>
    <property type="match status" value="1"/>
</dbReference>
<comment type="pathway">
    <text evidence="2">Cofactor biosynthesis; tetrahydrofolate biosynthesis; 2-amino-4-hydroxy-6-hydroxymethyl-7,8-dihydropteridine diphosphate from 7,8-dihydroneopterin triphosphate: step 3/4.</text>
</comment>
<dbReference type="InterPro" id="IPR043133">
    <property type="entry name" value="GTP-CH-I_C/QueF"/>
</dbReference>
<dbReference type="NCBIfam" id="TIGR00525">
    <property type="entry name" value="folB"/>
    <property type="match status" value="1"/>
</dbReference>
<dbReference type="PANTHER" id="PTHR42844:SF1">
    <property type="entry name" value="DIHYDRONEOPTERIN ALDOLASE 1-RELATED"/>
    <property type="match status" value="1"/>
</dbReference>
<evidence type="ECO:0000256" key="1">
    <source>
        <dbReference type="ARBA" id="ARBA00001353"/>
    </source>
</evidence>
<organism evidence="10">
    <name type="scientific">freshwater metagenome</name>
    <dbReference type="NCBI Taxonomy" id="449393"/>
    <lineage>
        <taxon>unclassified sequences</taxon>
        <taxon>metagenomes</taxon>
        <taxon>ecological metagenomes</taxon>
    </lineage>
</organism>
<gene>
    <name evidence="9" type="ORF">UFOPK2662_00155</name>
    <name evidence="10" type="ORF">UFOPK2942_00429</name>
    <name evidence="11" type="ORF">UFOPK3232_00769</name>
    <name evidence="12" type="ORF">UFOPK4242_00579</name>
    <name evidence="13" type="ORF">UFOPK4382_00988</name>
</gene>
<dbReference type="InterPro" id="IPR006156">
    <property type="entry name" value="Dihydroneopterin_aldolase"/>
</dbReference>
<dbReference type="AlphaFoldDB" id="A0A6J6VZN7"/>
<dbReference type="Pfam" id="PF02152">
    <property type="entry name" value="FolB"/>
    <property type="match status" value="1"/>
</dbReference>